<feature type="transmembrane region" description="Helical" evidence="1">
    <location>
        <begin position="146"/>
        <end position="168"/>
    </location>
</feature>
<evidence type="ECO:0000256" key="1">
    <source>
        <dbReference type="SAM" id="Phobius"/>
    </source>
</evidence>
<proteinExistence type="predicted"/>
<feature type="transmembrane region" description="Helical" evidence="1">
    <location>
        <begin position="108"/>
        <end position="126"/>
    </location>
</feature>
<dbReference type="Proteomes" id="UP001524586">
    <property type="component" value="Unassembled WGS sequence"/>
</dbReference>
<dbReference type="RefSeq" id="WP_256614130.1">
    <property type="nucleotide sequence ID" value="NZ_JANIBK010000015.1"/>
</dbReference>
<keyword evidence="1" id="KW-1133">Transmembrane helix</keyword>
<keyword evidence="1" id="KW-0812">Transmembrane</keyword>
<protein>
    <submittedName>
        <fullName evidence="2">DUF1097 domain-containing protein</fullName>
    </submittedName>
</protein>
<name>A0ABT1U2B9_9GAMM</name>
<dbReference type="Pfam" id="PF06496">
    <property type="entry name" value="DUF1097"/>
    <property type="match status" value="1"/>
</dbReference>
<gene>
    <name evidence="2" type="ORF">NP596_04835</name>
</gene>
<keyword evidence="1" id="KW-0472">Membrane</keyword>
<sequence>MDKLTALSTSIALLAGVMAFFAVGPASGLFLIWVSTIAWAAFFLLGADKAALTNMLVCGSFGAAMGWIGALIIANIAPDTALGVPMMAALAVIETVWVMCMAAHFPRFAAIPASVLGYSCVFGYLLQTPDTLAHDVLLGISLSNPLVLVCISIALGAYFGVWSGQFAAKLETIKFKK</sequence>
<accession>A0ABT1U2B9</accession>
<feature type="transmembrane region" description="Helical" evidence="1">
    <location>
        <begin position="82"/>
        <end position="101"/>
    </location>
</feature>
<feature type="transmembrane region" description="Helical" evidence="1">
    <location>
        <begin position="29"/>
        <end position="47"/>
    </location>
</feature>
<dbReference type="EMBL" id="JANIBK010000015">
    <property type="protein sequence ID" value="MCQ8127781.1"/>
    <property type="molecule type" value="Genomic_DNA"/>
</dbReference>
<comment type="caution">
    <text evidence="2">The sequence shown here is derived from an EMBL/GenBank/DDBJ whole genome shotgun (WGS) entry which is preliminary data.</text>
</comment>
<keyword evidence="3" id="KW-1185">Reference proteome</keyword>
<reference evidence="2 3" key="1">
    <citation type="submission" date="2022-07" db="EMBL/GenBank/DDBJ databases">
        <title>Methylomonas rivi sp. nov., Methylomonas rosea sp. nov., Methylomonas aureus sp. nov. and Methylomonas subterranea sp. nov., four novel methanotrophs isolated from a freshwater creek and the deep terrestrial subsurface.</title>
        <authorList>
            <person name="Abin C."/>
            <person name="Sankaranarayanan K."/>
            <person name="Garner C."/>
            <person name="Sindelar R."/>
            <person name="Kotary K."/>
            <person name="Garner R."/>
            <person name="Barclay S."/>
            <person name="Lawson P."/>
            <person name="Krumholz L."/>
        </authorList>
    </citation>
    <scope>NUCLEOTIDE SEQUENCE [LARGE SCALE GENOMIC DNA]</scope>
    <source>
        <strain evidence="2 3">WSC-6</strain>
    </source>
</reference>
<evidence type="ECO:0000313" key="2">
    <source>
        <dbReference type="EMBL" id="MCQ8127781.1"/>
    </source>
</evidence>
<organism evidence="2 3">
    <name type="scientific">Methylomonas rivi</name>
    <dbReference type="NCBI Taxonomy" id="2952226"/>
    <lineage>
        <taxon>Bacteria</taxon>
        <taxon>Pseudomonadati</taxon>
        <taxon>Pseudomonadota</taxon>
        <taxon>Gammaproteobacteria</taxon>
        <taxon>Methylococcales</taxon>
        <taxon>Methylococcaceae</taxon>
        <taxon>Methylomonas</taxon>
    </lineage>
</organism>
<evidence type="ECO:0000313" key="3">
    <source>
        <dbReference type="Proteomes" id="UP001524586"/>
    </source>
</evidence>
<feature type="transmembrane region" description="Helical" evidence="1">
    <location>
        <begin position="54"/>
        <end position="76"/>
    </location>
</feature>
<dbReference type="InterPro" id="IPR009476">
    <property type="entry name" value="DUF1097"/>
</dbReference>